<sequence length="97" mass="11774">MDLDVVDAKHLHKRIHYLQNLRYQLCQRFQKEYLSEFFRSPQSFSKRRNLSPGDIDLVSSDNTKWLNWPLWSIIELFEGKEKEERRYFKILLISSGP</sequence>
<accession>A0AAV4MIL4</accession>
<evidence type="ECO:0000313" key="2">
    <source>
        <dbReference type="EMBL" id="GIX72226.1"/>
    </source>
</evidence>
<organism evidence="2 3">
    <name type="scientific">Caerostris darwini</name>
    <dbReference type="NCBI Taxonomy" id="1538125"/>
    <lineage>
        <taxon>Eukaryota</taxon>
        <taxon>Metazoa</taxon>
        <taxon>Ecdysozoa</taxon>
        <taxon>Arthropoda</taxon>
        <taxon>Chelicerata</taxon>
        <taxon>Arachnida</taxon>
        <taxon>Araneae</taxon>
        <taxon>Araneomorphae</taxon>
        <taxon>Entelegynae</taxon>
        <taxon>Araneoidea</taxon>
        <taxon>Araneidae</taxon>
        <taxon>Caerostris</taxon>
    </lineage>
</organism>
<dbReference type="Proteomes" id="UP001054837">
    <property type="component" value="Unassembled WGS sequence"/>
</dbReference>
<evidence type="ECO:0000313" key="3">
    <source>
        <dbReference type="Proteomes" id="UP001054837"/>
    </source>
</evidence>
<gene>
    <name evidence="2" type="primary">AVEN_190690_1</name>
    <name evidence="2" type="ORF">CDAR_316771</name>
</gene>
<dbReference type="InterPro" id="IPR040676">
    <property type="entry name" value="DUF5641"/>
</dbReference>
<name>A0AAV4MIL4_9ARAC</name>
<reference evidence="2 3" key="1">
    <citation type="submission" date="2021-06" db="EMBL/GenBank/DDBJ databases">
        <title>Caerostris darwini draft genome.</title>
        <authorList>
            <person name="Kono N."/>
            <person name="Arakawa K."/>
        </authorList>
    </citation>
    <scope>NUCLEOTIDE SEQUENCE [LARGE SCALE GENOMIC DNA]</scope>
</reference>
<proteinExistence type="predicted"/>
<comment type="caution">
    <text evidence="2">The sequence shown here is derived from an EMBL/GenBank/DDBJ whole genome shotgun (WGS) entry which is preliminary data.</text>
</comment>
<feature type="domain" description="DUF5641" evidence="1">
    <location>
        <begin position="14"/>
        <end position="84"/>
    </location>
</feature>
<keyword evidence="3" id="KW-1185">Reference proteome</keyword>
<dbReference type="AlphaFoldDB" id="A0AAV4MIL4"/>
<protein>
    <submittedName>
        <fullName evidence="2">DUF5641 domain-containing protein</fullName>
    </submittedName>
</protein>
<evidence type="ECO:0000259" key="1">
    <source>
        <dbReference type="Pfam" id="PF18701"/>
    </source>
</evidence>
<dbReference type="Pfam" id="PF18701">
    <property type="entry name" value="DUF5641"/>
    <property type="match status" value="1"/>
</dbReference>
<dbReference type="EMBL" id="BPLQ01000503">
    <property type="protein sequence ID" value="GIX72226.1"/>
    <property type="molecule type" value="Genomic_DNA"/>
</dbReference>